<proteinExistence type="predicted"/>
<dbReference type="Proteomes" id="UP001058974">
    <property type="component" value="Chromosome 5"/>
</dbReference>
<protein>
    <submittedName>
        <fullName evidence="1">Uncharacterized protein</fullName>
    </submittedName>
</protein>
<name>A0A9D5AIU1_PEA</name>
<dbReference type="EMBL" id="JAMSHJ010000005">
    <property type="protein sequence ID" value="KAI5408984.1"/>
    <property type="molecule type" value="Genomic_DNA"/>
</dbReference>
<comment type="caution">
    <text evidence="1">The sequence shown here is derived from an EMBL/GenBank/DDBJ whole genome shotgun (WGS) entry which is preliminary data.</text>
</comment>
<gene>
    <name evidence="1" type="ORF">KIW84_054711</name>
</gene>
<keyword evidence="2" id="KW-1185">Reference proteome</keyword>
<sequence length="190" mass="20762">MFDQDVTVESQAGITYISKEFISSKNFTPYPSRIGDPESGTVLSISSTLDSPDRSETLEREHDARDLVEGLVNLDNKAGYSVEAITPSAPSTTYAVDNEQGSKCFPSFRERRIRCKSKSFFLPAVAAESNKSLRSSGLSAGISEHPVAIPLQLPVMVNEANDEMNAYDDMQMFGINDLGEPLKGRVNFGV</sequence>
<dbReference type="AlphaFoldDB" id="A0A9D5AIU1"/>
<evidence type="ECO:0000313" key="2">
    <source>
        <dbReference type="Proteomes" id="UP001058974"/>
    </source>
</evidence>
<evidence type="ECO:0000313" key="1">
    <source>
        <dbReference type="EMBL" id="KAI5408984.1"/>
    </source>
</evidence>
<dbReference type="Gramene" id="Psat05G0471100-T1">
    <property type="protein sequence ID" value="KAI5408984.1"/>
    <property type="gene ID" value="KIW84_054711"/>
</dbReference>
<organism evidence="1 2">
    <name type="scientific">Pisum sativum</name>
    <name type="common">Garden pea</name>
    <name type="synonym">Lathyrus oleraceus</name>
    <dbReference type="NCBI Taxonomy" id="3888"/>
    <lineage>
        <taxon>Eukaryota</taxon>
        <taxon>Viridiplantae</taxon>
        <taxon>Streptophyta</taxon>
        <taxon>Embryophyta</taxon>
        <taxon>Tracheophyta</taxon>
        <taxon>Spermatophyta</taxon>
        <taxon>Magnoliopsida</taxon>
        <taxon>eudicotyledons</taxon>
        <taxon>Gunneridae</taxon>
        <taxon>Pentapetalae</taxon>
        <taxon>rosids</taxon>
        <taxon>fabids</taxon>
        <taxon>Fabales</taxon>
        <taxon>Fabaceae</taxon>
        <taxon>Papilionoideae</taxon>
        <taxon>50 kb inversion clade</taxon>
        <taxon>NPAAA clade</taxon>
        <taxon>Hologalegina</taxon>
        <taxon>IRL clade</taxon>
        <taxon>Fabeae</taxon>
        <taxon>Lathyrus</taxon>
    </lineage>
</organism>
<reference evidence="1 2" key="1">
    <citation type="journal article" date="2022" name="Nat. Genet.">
        <title>Improved pea reference genome and pan-genome highlight genomic features and evolutionary characteristics.</title>
        <authorList>
            <person name="Yang T."/>
            <person name="Liu R."/>
            <person name="Luo Y."/>
            <person name="Hu S."/>
            <person name="Wang D."/>
            <person name="Wang C."/>
            <person name="Pandey M.K."/>
            <person name="Ge S."/>
            <person name="Xu Q."/>
            <person name="Li N."/>
            <person name="Li G."/>
            <person name="Huang Y."/>
            <person name="Saxena R.K."/>
            <person name="Ji Y."/>
            <person name="Li M."/>
            <person name="Yan X."/>
            <person name="He Y."/>
            <person name="Liu Y."/>
            <person name="Wang X."/>
            <person name="Xiang C."/>
            <person name="Varshney R.K."/>
            <person name="Ding H."/>
            <person name="Gao S."/>
            <person name="Zong X."/>
        </authorList>
    </citation>
    <scope>NUCLEOTIDE SEQUENCE [LARGE SCALE GENOMIC DNA]</scope>
    <source>
        <strain evidence="1 2">cv. Zhongwan 6</strain>
    </source>
</reference>
<accession>A0A9D5AIU1</accession>